<dbReference type="EMBL" id="CP104874">
    <property type="protein sequence ID" value="WWF06608.1"/>
    <property type="molecule type" value="Genomic_DNA"/>
</dbReference>
<proteinExistence type="predicted"/>
<dbReference type="Proteomes" id="UP001381003">
    <property type="component" value="Chromosome"/>
</dbReference>
<dbReference type="RefSeq" id="WP_338539115.1">
    <property type="nucleotide sequence ID" value="NZ_CP104874.1"/>
</dbReference>
<protein>
    <submittedName>
        <fullName evidence="1">Suppressor of fused domain protein</fullName>
    </submittedName>
</protein>
<gene>
    <name evidence="1" type="ORF">N5P18_06985</name>
</gene>
<reference evidence="1 2" key="1">
    <citation type="submission" date="2022-09" db="EMBL/GenBank/DDBJ databases">
        <title>Complete genome sequence of Janibacter terrae strain COS04-44, PCL-degrading bacteria isolated from oil spilled coast.</title>
        <authorList>
            <person name="Park H."/>
            <person name="Kim J.Y."/>
            <person name="An S.H."/>
            <person name="Lee C.M."/>
            <person name="Weon H.-Y."/>
        </authorList>
    </citation>
    <scope>NUCLEOTIDE SEQUENCE [LARGE SCALE GENOMIC DNA]</scope>
    <source>
        <strain evidence="1 2">COS04-44</strain>
    </source>
</reference>
<name>A0ABZ2FJE4_9MICO</name>
<organism evidence="1 2">
    <name type="scientific">Janibacter terrae</name>
    <dbReference type="NCBI Taxonomy" id="103817"/>
    <lineage>
        <taxon>Bacteria</taxon>
        <taxon>Bacillati</taxon>
        <taxon>Actinomycetota</taxon>
        <taxon>Actinomycetes</taxon>
        <taxon>Micrococcales</taxon>
        <taxon>Intrasporangiaceae</taxon>
        <taxon>Janibacter</taxon>
    </lineage>
</organism>
<evidence type="ECO:0000313" key="1">
    <source>
        <dbReference type="EMBL" id="WWF06608.1"/>
    </source>
</evidence>
<accession>A0ABZ2FJE4</accession>
<keyword evidence="2" id="KW-1185">Reference proteome</keyword>
<sequence>MEQTDRIRERRDEFWRGVGQLGAQRGPLGDADEPALWPTGSSAYLHVVTAHSGVVATDGLSDPSGDEGESAAPGLGVEVYVEGRELVEGPEGEGRWLATALEEAAGAIAGAGTSLGEALASHDLLSLELSAGDAPADWVAEGRLGALVGVELPGRGQAFDVEGGRVRALALTPLRPSELAVVTAEGEAGRRRIAEALADAGWYSYADSTRPSVA</sequence>
<evidence type="ECO:0000313" key="2">
    <source>
        <dbReference type="Proteomes" id="UP001381003"/>
    </source>
</evidence>